<feature type="region of interest" description="Disordered" evidence="4">
    <location>
        <begin position="1"/>
        <end position="24"/>
    </location>
</feature>
<keyword evidence="7" id="KW-1185">Reference proteome</keyword>
<dbReference type="Pfam" id="PF01011">
    <property type="entry name" value="PQQ"/>
    <property type="match status" value="1"/>
</dbReference>
<dbReference type="GO" id="GO:0016491">
    <property type="term" value="F:oxidoreductase activity"/>
    <property type="evidence" value="ECO:0007669"/>
    <property type="project" value="UniProtKB-KW"/>
</dbReference>
<dbReference type="InterPro" id="IPR018391">
    <property type="entry name" value="PQQ_b-propeller_rpt"/>
</dbReference>
<organism evidence="6 7">
    <name type="scientific">Phenylobacterium hankyongense</name>
    <dbReference type="NCBI Taxonomy" id="1813876"/>
    <lineage>
        <taxon>Bacteria</taxon>
        <taxon>Pseudomonadati</taxon>
        <taxon>Pseudomonadota</taxon>
        <taxon>Alphaproteobacteria</taxon>
        <taxon>Caulobacterales</taxon>
        <taxon>Caulobacteraceae</taxon>
        <taxon>Phenylobacterium</taxon>
    </lineage>
</organism>
<evidence type="ECO:0000259" key="5">
    <source>
        <dbReference type="Pfam" id="PF01011"/>
    </source>
</evidence>
<evidence type="ECO:0000256" key="4">
    <source>
        <dbReference type="SAM" id="MobiDB-lite"/>
    </source>
</evidence>
<dbReference type="SMART" id="SM00564">
    <property type="entry name" value="PQQ"/>
    <property type="match status" value="4"/>
</dbReference>
<evidence type="ECO:0000256" key="1">
    <source>
        <dbReference type="ARBA" id="ARBA00001931"/>
    </source>
</evidence>
<comment type="caution">
    <text evidence="6">The sequence shown here is derived from an EMBL/GenBank/DDBJ whole genome shotgun (WGS) entry which is preliminary data.</text>
</comment>
<sequence>MARASARAQTAARPGPPARGPHAKDVEWRSFAGDLANTRYSPLDQINAANFNDLEVAWRFKTDAFGARPEYQFESTPLMIGGVIYTTAGSRRDVVALDAATGEILWMHREDEGQRAEVAPRKLSGRGLAYWTDGVEGRILYVTIGYQLVALDAKSGLPVPGFGVNGVVDLKQDDDQDIDPILSDIGLHATPCVAKDVVIIGAAHSVGNIPKTFKNTKGYVRGFDVRTGKRLWIFHTIPKKGEFGYDTWLDGTENIGSGGVWCQISVDEELNLAYLGVELPTGDEEGGHRRGDALFGESLVAVDLHTGERRWHYQMVHHGLWDYDTCCAAILVDIPVRGKIVKALAQPSKQSFLYVLNRETGKPIWPIPEKRVPKGDVPGEWYSPTQPHPSKPPAYDVQGIDPSVLIDYTPELHAQALKLIANYRIGPIFTPPTVYHPEGSWGTLTAPNLTGGTNWAGGSYDPEHHIVYVYSKTQADVMMAVKNTDPAESDFDYVNMRAAPRAPGKPPERDGFRPGLLTVQGLPLLKPPYGRITAIDLTKGDIAWQIAHGETPDEIRNHPALKGVKIPRTGRAGSLIGPLTTKTLVVCGEAGFVTTPSGARGAMLRAYDKATGEEKGAVYLPAPQSGAPMTYMLGGAQYIVLAIGGGNYSGELVAFRLPRG</sequence>
<evidence type="ECO:0000313" key="6">
    <source>
        <dbReference type="EMBL" id="RAK60388.1"/>
    </source>
</evidence>
<feature type="compositionally biased region" description="Low complexity" evidence="4">
    <location>
        <begin position="1"/>
        <end position="13"/>
    </location>
</feature>
<evidence type="ECO:0000256" key="3">
    <source>
        <dbReference type="ARBA" id="ARBA00023002"/>
    </source>
</evidence>
<proteinExistence type="inferred from homology"/>
<feature type="domain" description="Pyrrolo-quinoline quinone repeat" evidence="5">
    <location>
        <begin position="28"/>
        <end position="639"/>
    </location>
</feature>
<protein>
    <submittedName>
        <fullName evidence="6">Pyrroloquinoline quinone-dependent dehydrogenase</fullName>
    </submittedName>
</protein>
<gene>
    <name evidence="6" type="ORF">DJ021_11515</name>
</gene>
<accession>A0A328B5R4</accession>
<dbReference type="InterPro" id="IPR011047">
    <property type="entry name" value="Quinoprotein_ADH-like_sf"/>
</dbReference>
<dbReference type="EMBL" id="QFYP01000001">
    <property type="protein sequence ID" value="RAK60388.1"/>
    <property type="molecule type" value="Genomic_DNA"/>
</dbReference>
<name>A0A328B5R4_9CAUL</name>
<evidence type="ECO:0000313" key="7">
    <source>
        <dbReference type="Proteomes" id="UP000249842"/>
    </source>
</evidence>
<dbReference type="PANTHER" id="PTHR32303:SF4">
    <property type="entry name" value="QUINOPROTEIN GLUCOSE DEHYDROGENASE"/>
    <property type="match status" value="1"/>
</dbReference>
<dbReference type="SUPFAM" id="SSF50998">
    <property type="entry name" value="Quinoprotein alcohol dehydrogenase-like"/>
    <property type="match status" value="1"/>
</dbReference>
<keyword evidence="3" id="KW-0560">Oxidoreductase</keyword>
<dbReference type="InterPro" id="IPR002372">
    <property type="entry name" value="PQQ_rpt_dom"/>
</dbReference>
<comment type="cofactor">
    <cofactor evidence="1">
        <name>pyrroloquinoline quinone</name>
        <dbReference type="ChEBI" id="CHEBI:58442"/>
    </cofactor>
</comment>
<reference evidence="7" key="1">
    <citation type="submission" date="2018-05" db="EMBL/GenBank/DDBJ databases">
        <authorList>
            <person name="Li X."/>
        </authorList>
    </citation>
    <scope>NUCLEOTIDE SEQUENCE [LARGE SCALE GENOMIC DNA]</scope>
    <source>
        <strain evidence="7">HKS-05</strain>
    </source>
</reference>
<evidence type="ECO:0000256" key="2">
    <source>
        <dbReference type="ARBA" id="ARBA00008156"/>
    </source>
</evidence>
<dbReference type="Proteomes" id="UP000249842">
    <property type="component" value="Unassembled WGS sequence"/>
</dbReference>
<dbReference type="AlphaFoldDB" id="A0A328B5R4"/>
<dbReference type="Gene3D" id="2.140.10.10">
    <property type="entry name" value="Quinoprotein alcohol dehydrogenase-like superfamily"/>
    <property type="match status" value="2"/>
</dbReference>
<comment type="similarity">
    <text evidence="2">Belongs to the bacterial PQQ dehydrogenase family.</text>
</comment>
<dbReference type="OrthoDB" id="9794322at2"/>
<dbReference type="PANTHER" id="PTHR32303">
    <property type="entry name" value="QUINOPROTEIN ALCOHOL DEHYDROGENASE (CYTOCHROME C)"/>
    <property type="match status" value="1"/>
</dbReference>